<evidence type="ECO:0000256" key="1">
    <source>
        <dbReference type="SAM" id="SignalP"/>
    </source>
</evidence>
<keyword evidence="1" id="KW-0732">Signal</keyword>
<gene>
    <name evidence="3" type="ORF">FCH28_04910</name>
</gene>
<sequence length="437" mass="47226">MSRRRSPHTTTAAALLSLLLALLAATALVSWAMPRATPDPTAACPGRKAASWSTENPLTGEFARYGNDNTRVDDWTGGDGTHSLRLPDGRTLWLFSDTFLDRVQPPPNPQGQPYRWRIADNGGPPYLRHNTALVMSRSGHLERTLTGGTPATPGPFFPDPDPAPGPAGGGWRWPVHASVEPRAPGAREKVVRVLLWNRAQGTAPWVFGVPRSTEVATLSLPDLTLESITETVDQTSVTDPAQRVLYGSATARHGAWTYVFGGDDPPDSPASSAYLARVPTGRLADRAAWRFWDGTHWRRGADQARPVLQDGGTRGVGSAFTVVRDGPTWVLFTMDTGGAGTEGMTAITSYWSCSPQGPWHGPNGRITPPRPPDPEPHYVAAYNPQAHPEFTASGELLLSYDVNWLGPPGVPADPRLNGNVDLYRPRFLRVRLGPAAP</sequence>
<proteinExistence type="predicted"/>
<evidence type="ECO:0000313" key="3">
    <source>
        <dbReference type="EMBL" id="TJZ56858.1"/>
    </source>
</evidence>
<dbReference type="RefSeq" id="WP_136738478.1">
    <property type="nucleotide sequence ID" value="NZ_SUMB01000002.1"/>
</dbReference>
<comment type="caution">
    <text evidence="3">The sequence shown here is derived from an EMBL/GenBank/DDBJ whole genome shotgun (WGS) entry which is preliminary data.</text>
</comment>
<organism evidence="3 4">
    <name type="scientific">Streptomyces piniterrae</name>
    <dbReference type="NCBI Taxonomy" id="2571125"/>
    <lineage>
        <taxon>Bacteria</taxon>
        <taxon>Bacillati</taxon>
        <taxon>Actinomycetota</taxon>
        <taxon>Actinomycetes</taxon>
        <taxon>Kitasatosporales</taxon>
        <taxon>Streptomycetaceae</taxon>
        <taxon>Streptomyces</taxon>
    </lineage>
</organism>
<dbReference type="Proteomes" id="UP000308697">
    <property type="component" value="Unassembled WGS sequence"/>
</dbReference>
<name>A0A4V5MNC8_9ACTN</name>
<evidence type="ECO:0000259" key="2">
    <source>
        <dbReference type="Pfam" id="PF13810"/>
    </source>
</evidence>
<evidence type="ECO:0000313" key="4">
    <source>
        <dbReference type="Proteomes" id="UP000308697"/>
    </source>
</evidence>
<feature type="signal peptide" evidence="1">
    <location>
        <begin position="1"/>
        <end position="32"/>
    </location>
</feature>
<dbReference type="OrthoDB" id="5482597at2"/>
<dbReference type="Pfam" id="PF13810">
    <property type="entry name" value="DUF4185"/>
    <property type="match status" value="1"/>
</dbReference>
<protein>
    <submittedName>
        <fullName evidence="3">DUF4185 domain-containing protein</fullName>
    </submittedName>
</protein>
<keyword evidence="4" id="KW-1185">Reference proteome</keyword>
<dbReference type="AlphaFoldDB" id="A0A4V5MNC8"/>
<feature type="domain" description="DUF4185" evidence="2">
    <location>
        <begin position="246"/>
        <end position="393"/>
    </location>
</feature>
<accession>A0A4V5MNC8</accession>
<feature type="chain" id="PRO_5020217238" evidence="1">
    <location>
        <begin position="33"/>
        <end position="437"/>
    </location>
</feature>
<dbReference type="EMBL" id="SUMB01000002">
    <property type="protein sequence ID" value="TJZ56858.1"/>
    <property type="molecule type" value="Genomic_DNA"/>
</dbReference>
<dbReference type="InterPro" id="IPR025442">
    <property type="entry name" value="DUF4185"/>
</dbReference>
<reference evidence="3 4" key="1">
    <citation type="submission" date="2019-04" db="EMBL/GenBank/DDBJ databases">
        <title>Streptomyces piniterrae sp. nov., a heliquinomycin-producing actinomycete isolated from rhizosphere soil of Pinus yunnanensis.</title>
        <authorList>
            <person name="Zhuang X."/>
            <person name="Zhao J."/>
        </authorList>
    </citation>
    <scope>NUCLEOTIDE SEQUENCE [LARGE SCALE GENOMIC DNA]</scope>
    <source>
        <strain evidence="4">jys28</strain>
    </source>
</reference>